<protein>
    <submittedName>
        <fullName evidence="2">Uncharacterized protein</fullName>
    </submittedName>
</protein>
<evidence type="ECO:0000256" key="1">
    <source>
        <dbReference type="SAM" id="MobiDB-lite"/>
    </source>
</evidence>
<feature type="compositionally biased region" description="Basic and acidic residues" evidence="1">
    <location>
        <begin position="153"/>
        <end position="219"/>
    </location>
</feature>
<dbReference type="Gramene" id="GBG87063">
    <property type="protein sequence ID" value="GBG87063"/>
    <property type="gene ID" value="CBR_g44519"/>
</dbReference>
<accession>A0A388LXT3</accession>
<sequence length="219" mass="26202">MTFKTEMWDEYGDLRRDEIENDIIFDETNVGDFEDNIALCVEKKGWKEEEKLKQVMARVDPREYESMSKINEESDTWGGFLVKFRRTYTLVIQRQKKRQLLQEQGLWIGRRADKLEKKVRQEIDQDDVPPKQMLVRKRTTIQKRGGSASRTARMQEKRRGKEKKQSKEEVKGEREQDMLREEGKKEVEEVAREKESTEEKKEREEKGEKESDMMSEKEG</sequence>
<keyword evidence="3" id="KW-1185">Reference proteome</keyword>
<evidence type="ECO:0000313" key="2">
    <source>
        <dbReference type="EMBL" id="GBG87063.1"/>
    </source>
</evidence>
<feature type="region of interest" description="Disordered" evidence="1">
    <location>
        <begin position="119"/>
        <end position="219"/>
    </location>
</feature>
<comment type="caution">
    <text evidence="2">The sequence shown here is derived from an EMBL/GenBank/DDBJ whole genome shotgun (WGS) entry which is preliminary data.</text>
</comment>
<reference evidence="2 3" key="1">
    <citation type="journal article" date="2018" name="Cell">
        <title>The Chara Genome: Secondary Complexity and Implications for Plant Terrestrialization.</title>
        <authorList>
            <person name="Nishiyama T."/>
            <person name="Sakayama H."/>
            <person name="Vries J.D."/>
            <person name="Buschmann H."/>
            <person name="Saint-Marcoux D."/>
            <person name="Ullrich K.K."/>
            <person name="Haas F.B."/>
            <person name="Vanderstraeten L."/>
            <person name="Becker D."/>
            <person name="Lang D."/>
            <person name="Vosolsobe S."/>
            <person name="Rombauts S."/>
            <person name="Wilhelmsson P.K.I."/>
            <person name="Janitza P."/>
            <person name="Kern R."/>
            <person name="Heyl A."/>
            <person name="Rumpler F."/>
            <person name="Villalobos L.I.A.C."/>
            <person name="Clay J.M."/>
            <person name="Skokan R."/>
            <person name="Toyoda A."/>
            <person name="Suzuki Y."/>
            <person name="Kagoshima H."/>
            <person name="Schijlen E."/>
            <person name="Tajeshwar N."/>
            <person name="Catarino B."/>
            <person name="Hetherington A.J."/>
            <person name="Saltykova A."/>
            <person name="Bonnot C."/>
            <person name="Breuninger H."/>
            <person name="Symeonidi A."/>
            <person name="Radhakrishnan G.V."/>
            <person name="Van Nieuwerburgh F."/>
            <person name="Deforce D."/>
            <person name="Chang C."/>
            <person name="Karol K.G."/>
            <person name="Hedrich R."/>
            <person name="Ulvskov P."/>
            <person name="Glockner G."/>
            <person name="Delwiche C.F."/>
            <person name="Petrasek J."/>
            <person name="Van de Peer Y."/>
            <person name="Friml J."/>
            <person name="Beilby M."/>
            <person name="Dolan L."/>
            <person name="Kohara Y."/>
            <person name="Sugano S."/>
            <person name="Fujiyama A."/>
            <person name="Delaux P.-M."/>
            <person name="Quint M."/>
            <person name="TheiBen G."/>
            <person name="Hagemann M."/>
            <person name="Harholt J."/>
            <person name="Dunand C."/>
            <person name="Zachgo S."/>
            <person name="Langdale J."/>
            <person name="Maumus F."/>
            <person name="Straeten D.V.D."/>
            <person name="Gould S.B."/>
            <person name="Rensing S.A."/>
        </authorList>
    </citation>
    <scope>NUCLEOTIDE SEQUENCE [LARGE SCALE GENOMIC DNA]</scope>
    <source>
        <strain evidence="2 3">S276</strain>
    </source>
</reference>
<evidence type="ECO:0000313" key="3">
    <source>
        <dbReference type="Proteomes" id="UP000265515"/>
    </source>
</evidence>
<name>A0A388LXT3_CHABU</name>
<dbReference type="EMBL" id="BFEA01000593">
    <property type="protein sequence ID" value="GBG87063.1"/>
    <property type="molecule type" value="Genomic_DNA"/>
</dbReference>
<organism evidence="2 3">
    <name type="scientific">Chara braunii</name>
    <name type="common">Braun's stonewort</name>
    <dbReference type="NCBI Taxonomy" id="69332"/>
    <lineage>
        <taxon>Eukaryota</taxon>
        <taxon>Viridiplantae</taxon>
        <taxon>Streptophyta</taxon>
        <taxon>Charophyceae</taxon>
        <taxon>Charales</taxon>
        <taxon>Characeae</taxon>
        <taxon>Chara</taxon>
    </lineage>
</organism>
<proteinExistence type="predicted"/>
<dbReference type="Proteomes" id="UP000265515">
    <property type="component" value="Unassembled WGS sequence"/>
</dbReference>
<gene>
    <name evidence="2" type="ORF">CBR_g44519</name>
</gene>
<dbReference type="AlphaFoldDB" id="A0A388LXT3"/>